<evidence type="ECO:0000313" key="9">
    <source>
        <dbReference type="EMBL" id="CVI63454.1"/>
    </source>
</evidence>
<keyword evidence="10" id="KW-1185">Reference proteome</keyword>
<dbReference type="GO" id="GO:0005737">
    <property type="term" value="C:cytoplasm"/>
    <property type="evidence" value="ECO:0007669"/>
    <property type="project" value="UniProtKB-SubCell"/>
</dbReference>
<protein>
    <recommendedName>
        <fullName evidence="4 5">Pyrroline-5-carboxylate reductase</fullName>
        <shortName evidence="4">P5C reductase</shortName>
        <shortName evidence="4">P5CR</shortName>
        <ecNumber evidence="4 5">1.5.1.2</ecNumber>
    </recommendedName>
    <alternativeName>
        <fullName evidence="4">PCA reductase</fullName>
    </alternativeName>
</protein>
<dbReference type="Proteomes" id="UP000192140">
    <property type="component" value="Unassembled WGS sequence"/>
</dbReference>
<evidence type="ECO:0000259" key="7">
    <source>
        <dbReference type="Pfam" id="PF03807"/>
    </source>
</evidence>
<dbReference type="InterPro" id="IPR000304">
    <property type="entry name" value="Pyrroline-COOH_reductase"/>
</dbReference>
<dbReference type="Gene3D" id="1.10.3730.10">
    <property type="entry name" value="ProC C-terminal domain-like"/>
    <property type="match status" value="1"/>
</dbReference>
<comment type="catalytic activity">
    <reaction evidence="4">
        <text>L-proline + NADP(+) = (S)-1-pyrroline-5-carboxylate + NADPH + 2 H(+)</text>
        <dbReference type="Rhea" id="RHEA:14109"/>
        <dbReference type="ChEBI" id="CHEBI:15378"/>
        <dbReference type="ChEBI" id="CHEBI:17388"/>
        <dbReference type="ChEBI" id="CHEBI:57783"/>
        <dbReference type="ChEBI" id="CHEBI:58349"/>
        <dbReference type="ChEBI" id="CHEBI:60039"/>
        <dbReference type="EC" id="1.5.1.2"/>
    </reaction>
</comment>
<dbReference type="HAMAP" id="MF_01925">
    <property type="entry name" value="P5C_reductase"/>
    <property type="match status" value="1"/>
</dbReference>
<dbReference type="UniPathway" id="UPA00098">
    <property type="reaction ID" value="UER00361"/>
</dbReference>
<dbReference type="EMBL" id="FCNP01000049">
    <property type="protein sequence ID" value="CVI63454.1"/>
    <property type="molecule type" value="Genomic_DNA"/>
</dbReference>
<evidence type="ECO:0000259" key="8">
    <source>
        <dbReference type="Pfam" id="PF14748"/>
    </source>
</evidence>
<comment type="caution">
    <text evidence="9">The sequence shown here is derived from an EMBL/GenBank/DDBJ whole genome shotgun (WGS) entry which is preliminary data.</text>
</comment>
<keyword evidence="4" id="KW-0641">Proline biosynthesis</keyword>
<name>A0A1S7U944_9HYPH</name>
<dbReference type="InterPro" id="IPR008927">
    <property type="entry name" value="6-PGluconate_DH-like_C_sf"/>
</dbReference>
<evidence type="ECO:0000256" key="2">
    <source>
        <dbReference type="ARBA" id="ARBA00022857"/>
    </source>
</evidence>
<comment type="pathway">
    <text evidence="4">Amino-acid biosynthesis; L-proline biosynthesis; L-proline from L-glutamate 5-semialdehyde: step 1/1.</text>
</comment>
<evidence type="ECO:0000256" key="5">
    <source>
        <dbReference type="NCBIfam" id="TIGR00112"/>
    </source>
</evidence>
<sequence length="271" mass="27847">MAERLPPILLVGCGKMGGALLSGWVDRGLDRAVVVTPRPAALGKVAAGISVFSDASEIPETFVPSVVVFATKPQYAAEVLPLYARYADCGAIFLSIMAGLTVAGLQAKVGGKAHVVRAMPNTPAAIRNGFTCMFAGDGVSAAERDLCGSLLEAVGEVAWLERESLLDPATAISGGGPAYVFLLAELLEAAALDQGFPATVASRMARATISGAGALLAASELSPAQLRIDVTSPGGTTEQALRLLMAPDAWPHLVSTAIDAASMRSRELSDD</sequence>
<dbReference type="SUPFAM" id="SSF51735">
    <property type="entry name" value="NAD(P)-binding Rossmann-fold domains"/>
    <property type="match status" value="1"/>
</dbReference>
<dbReference type="FunFam" id="1.10.3730.10:FF:000001">
    <property type="entry name" value="Pyrroline-5-carboxylate reductase"/>
    <property type="match status" value="1"/>
</dbReference>
<dbReference type="RefSeq" id="WP_080855176.1">
    <property type="nucleotide sequence ID" value="NZ_LT009777.1"/>
</dbReference>
<dbReference type="Gene3D" id="3.40.50.720">
    <property type="entry name" value="NAD(P)-binding Rossmann-like Domain"/>
    <property type="match status" value="1"/>
</dbReference>
<comment type="function">
    <text evidence="4">Catalyzes the reduction of 1-pyrroline-5-carboxylate (PCA) to L-proline.</text>
</comment>
<dbReference type="PIRSF" id="PIRSF000193">
    <property type="entry name" value="Pyrrol-5-carb_rd"/>
    <property type="match status" value="1"/>
</dbReference>
<evidence type="ECO:0000256" key="3">
    <source>
        <dbReference type="ARBA" id="ARBA00023002"/>
    </source>
</evidence>
<dbReference type="SUPFAM" id="SSF48179">
    <property type="entry name" value="6-phosphogluconate dehydrogenase C-terminal domain-like"/>
    <property type="match status" value="1"/>
</dbReference>
<evidence type="ECO:0000256" key="6">
    <source>
        <dbReference type="PIRSR" id="PIRSR000193-1"/>
    </source>
</evidence>
<feature type="domain" description="Pyrroline-5-carboxylate reductase catalytic N-terminal" evidence="7">
    <location>
        <begin position="9"/>
        <end position="99"/>
    </location>
</feature>
<dbReference type="EC" id="1.5.1.2" evidence="4 5"/>
<keyword evidence="4" id="KW-0028">Amino-acid biosynthesis</keyword>
<dbReference type="AlphaFoldDB" id="A0A1S7U944"/>
<evidence type="ECO:0000313" key="10">
    <source>
        <dbReference type="Proteomes" id="UP000192140"/>
    </source>
</evidence>
<dbReference type="NCBIfam" id="TIGR00112">
    <property type="entry name" value="proC"/>
    <property type="match status" value="1"/>
</dbReference>
<dbReference type="InterPro" id="IPR029036">
    <property type="entry name" value="P5CR_dimer"/>
</dbReference>
<evidence type="ECO:0000256" key="4">
    <source>
        <dbReference type="HAMAP-Rule" id="MF_01925"/>
    </source>
</evidence>
<evidence type="ECO:0000256" key="1">
    <source>
        <dbReference type="ARBA" id="ARBA00005525"/>
    </source>
</evidence>
<dbReference type="GO" id="GO:0055129">
    <property type="term" value="P:L-proline biosynthetic process"/>
    <property type="evidence" value="ECO:0007669"/>
    <property type="project" value="UniProtKB-UniRule"/>
</dbReference>
<keyword evidence="4" id="KW-0963">Cytoplasm</keyword>
<reference evidence="9" key="1">
    <citation type="submission" date="2016-01" db="EMBL/GenBank/DDBJ databases">
        <authorList>
            <person name="Regsiter A."/>
            <person name="william w."/>
        </authorList>
    </citation>
    <scope>NUCLEOTIDE SEQUENCE</scope>
    <source>
        <strain evidence="9">NCPPB 1641</strain>
    </source>
</reference>
<organism evidence="9 10">
    <name type="scientific">Agrobacterium deltaense NCPPB 1641</name>
    <dbReference type="NCBI Taxonomy" id="1183425"/>
    <lineage>
        <taxon>Bacteria</taxon>
        <taxon>Pseudomonadati</taxon>
        <taxon>Pseudomonadota</taxon>
        <taxon>Alphaproteobacteria</taxon>
        <taxon>Hyphomicrobiales</taxon>
        <taxon>Rhizobiaceae</taxon>
        <taxon>Rhizobium/Agrobacterium group</taxon>
        <taxon>Agrobacterium</taxon>
    </lineage>
</organism>
<dbReference type="GO" id="GO:0004735">
    <property type="term" value="F:pyrroline-5-carboxylate reductase activity"/>
    <property type="evidence" value="ECO:0007669"/>
    <property type="project" value="UniProtKB-UniRule"/>
</dbReference>
<accession>A0A1S7U944</accession>
<feature type="binding site" evidence="6">
    <location>
        <begin position="70"/>
        <end position="73"/>
    </location>
    <ligand>
        <name>NADP(+)</name>
        <dbReference type="ChEBI" id="CHEBI:58349"/>
    </ligand>
</feature>
<keyword evidence="3 4" id="KW-0560">Oxidoreductase</keyword>
<comment type="subcellular location">
    <subcellularLocation>
        <location evidence="4">Cytoplasm</location>
    </subcellularLocation>
</comment>
<dbReference type="Pfam" id="PF14748">
    <property type="entry name" value="P5CR_dimer"/>
    <property type="match status" value="1"/>
</dbReference>
<gene>
    <name evidence="4 9" type="primary">proC</name>
    <name evidence="9" type="ORF">AGR7A_pAt20236</name>
</gene>
<dbReference type="PANTHER" id="PTHR11645:SF0">
    <property type="entry name" value="PYRROLINE-5-CARBOXYLATE REDUCTASE 3"/>
    <property type="match status" value="1"/>
</dbReference>
<dbReference type="InterPro" id="IPR028939">
    <property type="entry name" value="P5C_Rdtase_cat_N"/>
</dbReference>
<feature type="domain" description="Pyrroline-5-carboxylate reductase dimerisation" evidence="8">
    <location>
        <begin position="163"/>
        <end position="268"/>
    </location>
</feature>
<dbReference type="PANTHER" id="PTHR11645">
    <property type="entry name" value="PYRROLINE-5-CARBOXYLATE REDUCTASE"/>
    <property type="match status" value="1"/>
</dbReference>
<keyword evidence="2 4" id="KW-0521">NADP</keyword>
<dbReference type="InterPro" id="IPR036291">
    <property type="entry name" value="NAD(P)-bd_dom_sf"/>
</dbReference>
<proteinExistence type="inferred from homology"/>
<dbReference type="Pfam" id="PF03807">
    <property type="entry name" value="F420_oxidored"/>
    <property type="match status" value="1"/>
</dbReference>
<comment type="catalytic activity">
    <reaction evidence="4">
        <text>L-proline + NAD(+) = (S)-1-pyrroline-5-carboxylate + NADH + 2 H(+)</text>
        <dbReference type="Rhea" id="RHEA:14105"/>
        <dbReference type="ChEBI" id="CHEBI:15378"/>
        <dbReference type="ChEBI" id="CHEBI:17388"/>
        <dbReference type="ChEBI" id="CHEBI:57540"/>
        <dbReference type="ChEBI" id="CHEBI:57945"/>
        <dbReference type="ChEBI" id="CHEBI:60039"/>
        <dbReference type="EC" id="1.5.1.2"/>
    </reaction>
</comment>
<comment type="similarity">
    <text evidence="1 4">Belongs to the pyrroline-5-carboxylate reductase family.</text>
</comment>